<protein>
    <submittedName>
        <fullName evidence="18">Neuronal acetylcholine receptor subunit alpha-10-like</fullName>
    </submittedName>
</protein>
<keyword evidence="19" id="KW-1185">Reference proteome</keyword>
<name>A0A6S7KIL7_PARCT</name>
<evidence type="ECO:0000256" key="7">
    <source>
        <dbReference type="ARBA" id="ARBA00023065"/>
    </source>
</evidence>
<organism evidence="18 19">
    <name type="scientific">Paramuricea clavata</name>
    <name type="common">Red gorgonian</name>
    <name type="synonym">Violescent sea-whip</name>
    <dbReference type="NCBI Taxonomy" id="317549"/>
    <lineage>
        <taxon>Eukaryota</taxon>
        <taxon>Metazoa</taxon>
        <taxon>Cnidaria</taxon>
        <taxon>Anthozoa</taxon>
        <taxon>Octocorallia</taxon>
        <taxon>Malacalcyonacea</taxon>
        <taxon>Plexauridae</taxon>
        <taxon>Paramuricea</taxon>
    </lineage>
</organism>
<dbReference type="FunFam" id="1.20.58.390:FF:000043">
    <property type="entry name" value="AcetylCholine Receptor"/>
    <property type="match status" value="1"/>
</dbReference>
<evidence type="ECO:0000256" key="1">
    <source>
        <dbReference type="ARBA" id="ARBA00009237"/>
    </source>
</evidence>
<dbReference type="InterPro" id="IPR036734">
    <property type="entry name" value="Neur_chan_lig-bd_sf"/>
</dbReference>
<evidence type="ECO:0000313" key="19">
    <source>
        <dbReference type="Proteomes" id="UP001152795"/>
    </source>
</evidence>
<dbReference type="GO" id="GO:0004888">
    <property type="term" value="F:transmembrane signaling receptor activity"/>
    <property type="evidence" value="ECO:0007669"/>
    <property type="project" value="InterPro"/>
</dbReference>
<dbReference type="AlphaFoldDB" id="A0A6S7KIL7"/>
<evidence type="ECO:0000256" key="4">
    <source>
        <dbReference type="ARBA" id="ARBA00022692"/>
    </source>
</evidence>
<comment type="subcellular location">
    <subcellularLocation>
        <location evidence="14">Synaptic cell membrane</location>
        <topology evidence="14">Multi-pass membrane protein</topology>
    </subcellularLocation>
</comment>
<dbReference type="Proteomes" id="UP001152795">
    <property type="component" value="Unassembled WGS sequence"/>
</dbReference>
<evidence type="ECO:0000256" key="8">
    <source>
        <dbReference type="ARBA" id="ARBA00023136"/>
    </source>
</evidence>
<keyword evidence="8 15" id="KW-0472">Membrane</keyword>
<keyword evidence="6" id="KW-0770">Synapse</keyword>
<dbReference type="Gene3D" id="2.70.170.10">
    <property type="entry name" value="Neurotransmitter-gated ion-channel ligand-binding domain"/>
    <property type="match status" value="1"/>
</dbReference>
<evidence type="ECO:0000256" key="13">
    <source>
        <dbReference type="ARBA" id="ARBA00023303"/>
    </source>
</evidence>
<evidence type="ECO:0000256" key="3">
    <source>
        <dbReference type="ARBA" id="ARBA00022475"/>
    </source>
</evidence>
<dbReference type="SUPFAM" id="SSF90112">
    <property type="entry name" value="Neurotransmitter-gated ion-channel transmembrane pore"/>
    <property type="match status" value="1"/>
</dbReference>
<feature type="domain" description="Neurotransmitter-gated ion-channel ligand-binding" evidence="16">
    <location>
        <begin position="32"/>
        <end position="236"/>
    </location>
</feature>
<comment type="caution">
    <text evidence="18">The sequence shown here is derived from an EMBL/GenBank/DDBJ whole genome shotgun (WGS) entry which is preliminary data.</text>
</comment>
<evidence type="ECO:0000256" key="5">
    <source>
        <dbReference type="ARBA" id="ARBA00022989"/>
    </source>
</evidence>
<keyword evidence="11" id="KW-0325">Glycoprotein</keyword>
<proteinExistence type="inferred from homology"/>
<dbReference type="EMBL" id="CACRXK020010920">
    <property type="protein sequence ID" value="CAB4020368.1"/>
    <property type="molecule type" value="Genomic_DNA"/>
</dbReference>
<keyword evidence="4 15" id="KW-0812">Transmembrane</keyword>
<dbReference type="InterPro" id="IPR018000">
    <property type="entry name" value="Neurotransmitter_ion_chnl_CS"/>
</dbReference>
<keyword evidence="9" id="KW-1015">Disulfide bond</keyword>
<feature type="chain" id="PRO_5040558178" evidence="15">
    <location>
        <begin position="29"/>
        <end position="440"/>
    </location>
</feature>
<keyword evidence="10 18" id="KW-0675">Receptor</keyword>
<dbReference type="SUPFAM" id="SSF63712">
    <property type="entry name" value="Nicotinic receptor ligand binding domain-like"/>
    <property type="match status" value="1"/>
</dbReference>
<evidence type="ECO:0000256" key="2">
    <source>
        <dbReference type="ARBA" id="ARBA00022448"/>
    </source>
</evidence>
<dbReference type="InterPro" id="IPR038050">
    <property type="entry name" value="Neuro_actylchol_rec"/>
</dbReference>
<evidence type="ECO:0000256" key="14">
    <source>
        <dbReference type="ARBA" id="ARBA00034099"/>
    </source>
</evidence>
<dbReference type="CDD" id="cd18997">
    <property type="entry name" value="LGIC_ECD_nAChR"/>
    <property type="match status" value="1"/>
</dbReference>
<evidence type="ECO:0000256" key="6">
    <source>
        <dbReference type="ARBA" id="ARBA00023018"/>
    </source>
</evidence>
<dbReference type="CDD" id="cd19051">
    <property type="entry name" value="LGIC_TM_cation"/>
    <property type="match status" value="1"/>
</dbReference>
<reference evidence="18" key="1">
    <citation type="submission" date="2020-04" db="EMBL/GenBank/DDBJ databases">
        <authorList>
            <person name="Alioto T."/>
            <person name="Alioto T."/>
            <person name="Gomez Garrido J."/>
        </authorList>
    </citation>
    <scope>NUCLEOTIDE SEQUENCE</scope>
    <source>
        <strain evidence="18">A484AB</strain>
    </source>
</reference>
<dbReference type="Pfam" id="PF02931">
    <property type="entry name" value="Neur_chan_LBD"/>
    <property type="match status" value="1"/>
</dbReference>
<feature type="signal peptide" evidence="15">
    <location>
        <begin position="1"/>
        <end position="28"/>
    </location>
</feature>
<feature type="transmembrane region" description="Helical" evidence="15">
    <location>
        <begin position="298"/>
        <end position="324"/>
    </location>
</feature>
<keyword evidence="7 15" id="KW-0406">Ion transport</keyword>
<comment type="similarity">
    <text evidence="1">Belongs to the ligand-gated ion channel (TC 1.A.9) family. Acetylcholine receptor (TC 1.A.9.1) subfamily.</text>
</comment>
<evidence type="ECO:0000313" key="18">
    <source>
        <dbReference type="EMBL" id="CAB4020368.1"/>
    </source>
</evidence>
<feature type="transmembrane region" description="Helical" evidence="15">
    <location>
        <begin position="412"/>
        <end position="432"/>
    </location>
</feature>
<dbReference type="InterPro" id="IPR006202">
    <property type="entry name" value="Neur_chan_lig-bd"/>
</dbReference>
<feature type="transmembrane region" description="Helical" evidence="15">
    <location>
        <begin position="269"/>
        <end position="286"/>
    </location>
</feature>
<evidence type="ECO:0000256" key="12">
    <source>
        <dbReference type="ARBA" id="ARBA00023286"/>
    </source>
</evidence>
<evidence type="ECO:0000256" key="10">
    <source>
        <dbReference type="ARBA" id="ARBA00023170"/>
    </source>
</evidence>
<dbReference type="GO" id="GO:0045211">
    <property type="term" value="C:postsynaptic membrane"/>
    <property type="evidence" value="ECO:0007669"/>
    <property type="project" value="InterPro"/>
</dbReference>
<evidence type="ECO:0000259" key="16">
    <source>
        <dbReference type="Pfam" id="PF02931"/>
    </source>
</evidence>
<dbReference type="InterPro" id="IPR006029">
    <property type="entry name" value="Neurotrans-gated_channel_TM"/>
</dbReference>
<keyword evidence="5 15" id="KW-1133">Transmembrane helix</keyword>
<evidence type="ECO:0000256" key="9">
    <source>
        <dbReference type="ARBA" id="ARBA00023157"/>
    </source>
</evidence>
<dbReference type="Gene3D" id="1.20.58.390">
    <property type="entry name" value="Neurotransmitter-gated ion-channel transmembrane domain"/>
    <property type="match status" value="2"/>
</dbReference>
<dbReference type="InterPro" id="IPR002394">
    <property type="entry name" value="Nicotinic_acetylcholine_rcpt"/>
</dbReference>
<dbReference type="PRINTS" id="PR00254">
    <property type="entry name" value="NICOTINICR"/>
</dbReference>
<dbReference type="Pfam" id="PF02932">
    <property type="entry name" value="Neur_chan_memb"/>
    <property type="match status" value="1"/>
</dbReference>
<dbReference type="PROSITE" id="PS00236">
    <property type="entry name" value="NEUROTR_ION_CHANNEL"/>
    <property type="match status" value="1"/>
</dbReference>
<keyword evidence="3" id="KW-1003">Cell membrane</keyword>
<dbReference type="PANTHER" id="PTHR18945">
    <property type="entry name" value="NEUROTRANSMITTER GATED ION CHANNEL"/>
    <property type="match status" value="1"/>
</dbReference>
<accession>A0A6S7KIL7</accession>
<keyword evidence="2 15" id="KW-0813">Transport</keyword>
<dbReference type="FunFam" id="2.70.170.10:FF:000016">
    <property type="entry name" value="Nicotinic acetylcholine receptor subunit"/>
    <property type="match status" value="1"/>
</dbReference>
<keyword evidence="12" id="KW-1071">Ligand-gated ion channel</keyword>
<evidence type="ECO:0000256" key="15">
    <source>
        <dbReference type="RuleBase" id="RU000687"/>
    </source>
</evidence>
<gene>
    <name evidence="18" type="ORF">PACLA_8A029487</name>
</gene>
<keyword evidence="13 15" id="KW-0407">Ion channel</keyword>
<dbReference type="InterPro" id="IPR036719">
    <property type="entry name" value="Neuro-gated_channel_TM_sf"/>
</dbReference>
<feature type="domain" description="Neurotransmitter-gated ion-channel transmembrane" evidence="17">
    <location>
        <begin position="244"/>
        <end position="396"/>
    </location>
</feature>
<evidence type="ECO:0000256" key="11">
    <source>
        <dbReference type="ARBA" id="ARBA00023180"/>
    </source>
</evidence>
<dbReference type="InterPro" id="IPR006201">
    <property type="entry name" value="Neur_channel"/>
</dbReference>
<dbReference type="OrthoDB" id="5975154at2759"/>
<evidence type="ECO:0000259" key="17">
    <source>
        <dbReference type="Pfam" id="PF02932"/>
    </source>
</evidence>
<dbReference type="PRINTS" id="PR00252">
    <property type="entry name" value="NRIONCHANNEL"/>
</dbReference>
<feature type="transmembrane region" description="Helical" evidence="15">
    <location>
        <begin position="237"/>
        <end position="260"/>
    </location>
</feature>
<keyword evidence="15" id="KW-0732">Signal</keyword>
<dbReference type="GO" id="GO:0022848">
    <property type="term" value="F:acetylcholine-gated monoatomic cation-selective channel activity"/>
    <property type="evidence" value="ECO:0007669"/>
    <property type="project" value="InterPro"/>
</dbReference>
<sequence length="440" mass="51059">MAVSKFFGLLSVMAVAIWLDNFAVKVESSQTILLQHLMKNYSKEIRPWNNNGTTEVELDVAIIKLILVEEKTETLTTNMWIRLYWKDERLSWNKTDFNGLNRITVRPDKVWIPDIGLLNRAEGSDKIGSIETRVQVDDQGNVKWLIQTIYRSSCSIDITYFPFDDQTCELVVGSRTYNEKQLRIKPKNAYADVNVYTVHGEWTLLGTSALEQSVKYSYSNEEYSTVHYHFDLRRQTLYYMMNFIVPCVLIAVLTVPVLLLPPESQERQSYGVTVLLSFTILIMMLQEKVPATSKVYPMIAVYYACTIVQVSLAMGMSTVMLCFYHKRPFTTPIPKWVKVIILNWCAKLVRMHDSVDKIKTKLYGTAWKQVAIRKTRSETCGMKAITEYVFNKQEESIRQEEWRIAAYIVNRFFAWVYLFTILLTFVIVFFNAPRTKAGTL</sequence>